<feature type="compositionally biased region" description="Low complexity" evidence="1">
    <location>
        <begin position="1"/>
        <end position="10"/>
    </location>
</feature>
<dbReference type="AlphaFoldDB" id="A0A0C2GW99"/>
<sequence>MFSAQSSSEESGTEESEGSDAVPGKAPQSRPTRGRGAGARGAGPSPAKGESSDVTSRSNYTGGRQRQMKERHKNAFKQRGADRKMRGAY</sequence>
<dbReference type="Proteomes" id="UP000054047">
    <property type="component" value="Unassembled WGS sequence"/>
</dbReference>
<feature type="compositionally biased region" description="Basic and acidic residues" evidence="1">
    <location>
        <begin position="79"/>
        <end position="89"/>
    </location>
</feature>
<evidence type="ECO:0000313" key="3">
    <source>
        <dbReference type="Proteomes" id="UP000054047"/>
    </source>
</evidence>
<feature type="compositionally biased region" description="Polar residues" evidence="1">
    <location>
        <begin position="52"/>
        <end position="64"/>
    </location>
</feature>
<dbReference type="EMBL" id="KN728743">
    <property type="protein sequence ID" value="KIH63319.1"/>
    <property type="molecule type" value="Genomic_DNA"/>
</dbReference>
<name>A0A0C2GW99_9BILA</name>
<keyword evidence="3" id="KW-1185">Reference proteome</keyword>
<evidence type="ECO:0000313" key="2">
    <source>
        <dbReference type="EMBL" id="KIH63319.1"/>
    </source>
</evidence>
<feature type="region of interest" description="Disordered" evidence="1">
    <location>
        <begin position="1"/>
        <end position="89"/>
    </location>
</feature>
<reference evidence="2 3" key="1">
    <citation type="submission" date="2013-12" db="EMBL/GenBank/DDBJ databases">
        <title>Draft genome of the parsitic nematode Ancylostoma duodenale.</title>
        <authorList>
            <person name="Mitreva M."/>
        </authorList>
    </citation>
    <scope>NUCLEOTIDE SEQUENCE [LARGE SCALE GENOMIC DNA]</scope>
    <source>
        <strain evidence="2 3">Zhejiang</strain>
    </source>
</reference>
<dbReference type="OrthoDB" id="5824609at2759"/>
<evidence type="ECO:0000256" key="1">
    <source>
        <dbReference type="SAM" id="MobiDB-lite"/>
    </source>
</evidence>
<accession>A0A0C2GW99</accession>
<protein>
    <submittedName>
        <fullName evidence="2">Uncharacterized protein</fullName>
    </submittedName>
</protein>
<organism evidence="2 3">
    <name type="scientific">Ancylostoma duodenale</name>
    <dbReference type="NCBI Taxonomy" id="51022"/>
    <lineage>
        <taxon>Eukaryota</taxon>
        <taxon>Metazoa</taxon>
        <taxon>Ecdysozoa</taxon>
        <taxon>Nematoda</taxon>
        <taxon>Chromadorea</taxon>
        <taxon>Rhabditida</taxon>
        <taxon>Rhabditina</taxon>
        <taxon>Rhabditomorpha</taxon>
        <taxon>Strongyloidea</taxon>
        <taxon>Ancylostomatidae</taxon>
        <taxon>Ancylostomatinae</taxon>
        <taxon>Ancylostoma</taxon>
    </lineage>
</organism>
<gene>
    <name evidence="2" type="ORF">ANCDUO_06380</name>
</gene>
<proteinExistence type="predicted"/>